<organism evidence="3 4">
    <name type="scientific">Georgenia daeguensis</name>
    <dbReference type="NCBI Taxonomy" id="908355"/>
    <lineage>
        <taxon>Bacteria</taxon>
        <taxon>Bacillati</taxon>
        <taxon>Actinomycetota</taxon>
        <taxon>Actinomycetes</taxon>
        <taxon>Micrococcales</taxon>
        <taxon>Bogoriellaceae</taxon>
        <taxon>Georgenia</taxon>
    </lineage>
</organism>
<gene>
    <name evidence="3" type="ORF">GCM10022262_24700</name>
</gene>
<dbReference type="Pfam" id="PF13552">
    <property type="entry name" value="DUF4127"/>
    <property type="match status" value="1"/>
</dbReference>
<protein>
    <recommendedName>
        <fullName evidence="2">F5/8 type C domain-containing protein</fullName>
    </recommendedName>
</protein>
<dbReference type="RefSeq" id="WP_345041604.1">
    <property type="nucleotide sequence ID" value="NZ_BAABBA010000011.1"/>
</dbReference>
<reference evidence="4" key="1">
    <citation type="journal article" date="2019" name="Int. J. Syst. Evol. Microbiol.">
        <title>The Global Catalogue of Microorganisms (GCM) 10K type strain sequencing project: providing services to taxonomists for standard genome sequencing and annotation.</title>
        <authorList>
            <consortium name="The Broad Institute Genomics Platform"/>
            <consortium name="The Broad Institute Genome Sequencing Center for Infectious Disease"/>
            <person name="Wu L."/>
            <person name="Ma J."/>
        </authorList>
    </citation>
    <scope>NUCLEOTIDE SEQUENCE [LARGE SCALE GENOMIC DNA]</scope>
    <source>
        <strain evidence="4">JCM 17459</strain>
    </source>
</reference>
<evidence type="ECO:0000313" key="3">
    <source>
        <dbReference type="EMBL" id="GAA4288110.1"/>
    </source>
</evidence>
<evidence type="ECO:0000313" key="4">
    <source>
        <dbReference type="Proteomes" id="UP001499841"/>
    </source>
</evidence>
<keyword evidence="4" id="KW-1185">Reference proteome</keyword>
<proteinExistence type="predicted"/>
<feature type="chain" id="PRO_5047162139" description="F5/8 type C domain-containing protein" evidence="1">
    <location>
        <begin position="20"/>
        <end position="809"/>
    </location>
</feature>
<dbReference type="InterPro" id="IPR008979">
    <property type="entry name" value="Galactose-bd-like_sf"/>
</dbReference>
<dbReference type="Proteomes" id="UP001499841">
    <property type="component" value="Unassembled WGS sequence"/>
</dbReference>
<accession>A0ABP8EVW4</accession>
<dbReference type="InterPro" id="IPR000421">
    <property type="entry name" value="FA58C"/>
</dbReference>
<dbReference type="PROSITE" id="PS50022">
    <property type="entry name" value="FA58C_3"/>
    <property type="match status" value="1"/>
</dbReference>
<dbReference type="Pfam" id="PF00754">
    <property type="entry name" value="F5_F8_type_C"/>
    <property type="match status" value="1"/>
</dbReference>
<feature type="signal peptide" evidence="1">
    <location>
        <begin position="1"/>
        <end position="19"/>
    </location>
</feature>
<dbReference type="EMBL" id="BAABBA010000011">
    <property type="protein sequence ID" value="GAA4288110.1"/>
    <property type="molecule type" value="Genomic_DNA"/>
</dbReference>
<evidence type="ECO:0000259" key="2">
    <source>
        <dbReference type="PROSITE" id="PS50022"/>
    </source>
</evidence>
<comment type="caution">
    <text evidence="3">The sequence shown here is derived from an EMBL/GenBank/DDBJ whole genome shotgun (WGS) entry which is preliminary data.</text>
</comment>
<name>A0ABP8EVW4_9MICO</name>
<dbReference type="Gene3D" id="2.60.120.260">
    <property type="entry name" value="Galactose-binding domain-like"/>
    <property type="match status" value="1"/>
</dbReference>
<dbReference type="SUPFAM" id="SSF49785">
    <property type="entry name" value="Galactose-binding domain-like"/>
    <property type="match status" value="1"/>
</dbReference>
<sequence length="809" mass="85666">MRTIAALLGAAGLVTTSLAGVAPDAGALPPQAGPPPSLGQIAVVPLDDRPFPAVTPVEIAAAGGHTALTPQTDLLGEFFTYGDADAVGEWWSTTAAEADASVVALPMLAYGGLVASRTCATDLGTARERLEVLEDVKAADPEHPVYAFDVIQRLTIEPTSGYPGMYSGPVRRWAELMDQVENLGREDLRPAYEEVAAEIPQEIKDDYLCARARNHQINQDMVRAAAAGTIDFLVLGQDDASAFGPHRAEKEALVALVAELGVGDRVKIYPGADVLGALLTAKHVVERLDVTPTVDVEWSRTPGDDWVAPYQDIPYGQLVDEYITTLGAERSDAPDADVLLLANTSGAGSLEPFVDRAHEAVAHGRLVAIGDDAVAGVVDPELRDLLAPRIDLAELGAWSGWNVGISLSQSVVRAALLEASRQAPLLAGSADTNGAPVLGARRALLTSAAEAHQRLLFEELVHTDLYRNHVRTAVRDYAVAEGDDPQHMTTALDGANTLAVTRTEPLARELFAEEFAGVPMRLGDDGRGERTAVVSSLDSLELSLGWPRYQELDVFPGITVVDEPPAAPVSVALLPWATDVRPEAAVTLDLTAVLRNDTAGPAGVTLAVRAPEGWVTPEPLAVSLAPFEVRDVKLTVTTAALAPEASGTVAAVVTSADGTSVEAASTVTAAWRNVALASSGATVRASGWWSQYAPERAIDGNTTSAASRWITDPAAAHWLEVAFARPEPVDTVQLHQYGGYLLEDYTVSALVDGEWRVVGEVVANTEVAPLHRFDAVEATALRLDVTGSRDDRVRLYEVEVTCRASTLCD</sequence>
<keyword evidence="1" id="KW-0732">Signal</keyword>
<dbReference type="InterPro" id="IPR025394">
    <property type="entry name" value="DUF4127"/>
</dbReference>
<feature type="domain" description="F5/8 type C" evidence="2">
    <location>
        <begin position="664"/>
        <end position="803"/>
    </location>
</feature>
<evidence type="ECO:0000256" key="1">
    <source>
        <dbReference type="SAM" id="SignalP"/>
    </source>
</evidence>